<evidence type="ECO:0000256" key="6">
    <source>
        <dbReference type="ARBA" id="ARBA00023136"/>
    </source>
</evidence>
<dbReference type="InterPro" id="IPR000515">
    <property type="entry name" value="MetI-like"/>
</dbReference>
<evidence type="ECO:0000256" key="2">
    <source>
        <dbReference type="ARBA" id="ARBA00022448"/>
    </source>
</evidence>
<keyword evidence="5 7" id="KW-1133">Transmembrane helix</keyword>
<dbReference type="Gene3D" id="1.10.3720.10">
    <property type="entry name" value="MetI-like"/>
    <property type="match status" value="1"/>
</dbReference>
<dbReference type="EMBL" id="CP002360">
    <property type="protein sequence ID" value="AEE96484.1"/>
    <property type="molecule type" value="Genomic_DNA"/>
</dbReference>
<keyword evidence="2 7" id="KW-0813">Transport</keyword>
<feature type="transmembrane region" description="Helical" evidence="7">
    <location>
        <begin position="288"/>
        <end position="312"/>
    </location>
</feature>
<dbReference type="SUPFAM" id="SSF161098">
    <property type="entry name" value="MetI-like"/>
    <property type="match status" value="1"/>
</dbReference>
<feature type="transmembrane region" description="Helical" evidence="7">
    <location>
        <begin position="228"/>
        <end position="248"/>
    </location>
</feature>
<organism evidence="9 10">
    <name type="scientific">Mahella australiensis (strain DSM 15567 / CIP 107919 / 50-1 BON)</name>
    <dbReference type="NCBI Taxonomy" id="697281"/>
    <lineage>
        <taxon>Bacteria</taxon>
        <taxon>Bacillati</taxon>
        <taxon>Bacillota</taxon>
        <taxon>Clostridia</taxon>
        <taxon>Thermoanaerobacterales</taxon>
        <taxon>Thermoanaerobacterales Family IV. Incertae Sedis</taxon>
        <taxon>Mahella</taxon>
    </lineage>
</organism>
<evidence type="ECO:0000259" key="8">
    <source>
        <dbReference type="PROSITE" id="PS50928"/>
    </source>
</evidence>
<dbReference type="PANTHER" id="PTHR43227:SF11">
    <property type="entry name" value="BLL4140 PROTEIN"/>
    <property type="match status" value="1"/>
</dbReference>
<name>F3ZWP1_MAHA5</name>
<feature type="domain" description="ABC transmembrane type-1" evidence="8">
    <location>
        <begin position="95"/>
        <end position="309"/>
    </location>
</feature>
<evidence type="ECO:0000313" key="9">
    <source>
        <dbReference type="EMBL" id="AEE96484.1"/>
    </source>
</evidence>
<dbReference type="GO" id="GO:0005886">
    <property type="term" value="C:plasma membrane"/>
    <property type="evidence" value="ECO:0007669"/>
    <property type="project" value="UniProtKB-SubCell"/>
</dbReference>
<dbReference type="eggNOG" id="COG4209">
    <property type="taxonomic scope" value="Bacteria"/>
</dbReference>
<dbReference type="AlphaFoldDB" id="F3ZWP1"/>
<keyword evidence="3" id="KW-1003">Cell membrane</keyword>
<gene>
    <name evidence="9" type="ordered locus">Mahau_1290</name>
</gene>
<evidence type="ECO:0000256" key="3">
    <source>
        <dbReference type="ARBA" id="ARBA00022475"/>
    </source>
</evidence>
<reference evidence="10" key="1">
    <citation type="submission" date="2010-11" db="EMBL/GenBank/DDBJ databases">
        <title>The complete genome of Mahella australiensis DSM 15567.</title>
        <authorList>
            <consortium name="US DOE Joint Genome Institute (JGI-PGF)"/>
            <person name="Lucas S."/>
            <person name="Copeland A."/>
            <person name="Lapidus A."/>
            <person name="Bruce D."/>
            <person name="Goodwin L."/>
            <person name="Pitluck S."/>
            <person name="Kyrpides N."/>
            <person name="Mavromatis K."/>
            <person name="Pagani I."/>
            <person name="Ivanova N."/>
            <person name="Teshima H."/>
            <person name="Brettin T."/>
            <person name="Detter J.C."/>
            <person name="Han C."/>
            <person name="Tapia R."/>
            <person name="Land M."/>
            <person name="Hauser L."/>
            <person name="Markowitz V."/>
            <person name="Cheng J.-F."/>
            <person name="Hugenholtz P."/>
            <person name="Woyke T."/>
            <person name="Wu D."/>
            <person name="Spring S."/>
            <person name="Pukall R."/>
            <person name="Steenblock K."/>
            <person name="Schneider S."/>
            <person name="Klenk H.-P."/>
            <person name="Eisen J.A."/>
        </authorList>
    </citation>
    <scope>NUCLEOTIDE SEQUENCE [LARGE SCALE GENOMIC DNA]</scope>
    <source>
        <strain evidence="10">DSM 15567 / CIP 107919 / 50-1 BON</strain>
    </source>
</reference>
<keyword evidence="6 7" id="KW-0472">Membrane</keyword>
<comment type="similarity">
    <text evidence="7">Belongs to the binding-protein-dependent transport system permease family.</text>
</comment>
<dbReference type="STRING" id="697281.Mahau_1290"/>
<dbReference type="Proteomes" id="UP000008457">
    <property type="component" value="Chromosome"/>
</dbReference>
<dbReference type="InterPro" id="IPR035906">
    <property type="entry name" value="MetI-like_sf"/>
</dbReference>
<sequence>MSVQNTQQLQTSHSTASKFNSWKNMVAKDWYKHWELYLMLIPVVAFYLIWCYGPMYGIIIAFKEFSPRKGIWGSEWAGVKYFIEFFNSPYAWRVIRNTILINFWNLVFGFPLPIIFALLLNEVKNQFYKRTVQTITYMPYFVSLVVVCGIIVDFTASDGVFGEITKMLGGTPTNLLSDPKYFRTIYVGSELWQRLGWDSIIFLAALSGINPELYEAATIDGAGRFKQIIHVTIPGIMPTITILLILRIGAMMNVGFEKIILLYNPLVYDTADVISSYVYRKGIVESNFSFATAVGLFNSLINFLLVVSANWFSRKMTETSLW</sequence>
<keyword evidence="4 7" id="KW-0812">Transmembrane</keyword>
<comment type="subcellular location">
    <subcellularLocation>
        <location evidence="1 7">Cell membrane</location>
        <topology evidence="1 7">Multi-pass membrane protein</topology>
    </subcellularLocation>
</comment>
<evidence type="ECO:0000256" key="1">
    <source>
        <dbReference type="ARBA" id="ARBA00004651"/>
    </source>
</evidence>
<dbReference type="CDD" id="cd06261">
    <property type="entry name" value="TM_PBP2"/>
    <property type="match status" value="1"/>
</dbReference>
<protein>
    <submittedName>
        <fullName evidence="9">Carbohydrate ABC transporter membrane protein 1, CUT1 family</fullName>
    </submittedName>
</protein>
<keyword evidence="10" id="KW-1185">Reference proteome</keyword>
<evidence type="ECO:0000256" key="4">
    <source>
        <dbReference type="ARBA" id="ARBA00022692"/>
    </source>
</evidence>
<evidence type="ECO:0000256" key="5">
    <source>
        <dbReference type="ARBA" id="ARBA00022989"/>
    </source>
</evidence>
<dbReference type="GO" id="GO:0055085">
    <property type="term" value="P:transmembrane transport"/>
    <property type="evidence" value="ECO:0007669"/>
    <property type="project" value="InterPro"/>
</dbReference>
<evidence type="ECO:0000313" key="10">
    <source>
        <dbReference type="Proteomes" id="UP000008457"/>
    </source>
</evidence>
<dbReference type="Pfam" id="PF00528">
    <property type="entry name" value="BPD_transp_1"/>
    <property type="match status" value="1"/>
</dbReference>
<dbReference type="PANTHER" id="PTHR43227">
    <property type="entry name" value="BLL4140 PROTEIN"/>
    <property type="match status" value="1"/>
</dbReference>
<dbReference type="InterPro" id="IPR050809">
    <property type="entry name" value="UgpAE/MalFG_permease"/>
</dbReference>
<dbReference type="HOGENOM" id="CLU_016047_0_1_9"/>
<feature type="transmembrane region" description="Helical" evidence="7">
    <location>
        <begin position="99"/>
        <end position="120"/>
    </location>
</feature>
<accession>F3ZWP1</accession>
<dbReference type="PROSITE" id="PS50928">
    <property type="entry name" value="ABC_TM1"/>
    <property type="match status" value="1"/>
</dbReference>
<evidence type="ECO:0000256" key="7">
    <source>
        <dbReference type="RuleBase" id="RU363032"/>
    </source>
</evidence>
<feature type="transmembrane region" description="Helical" evidence="7">
    <location>
        <begin position="140"/>
        <end position="161"/>
    </location>
</feature>
<dbReference type="KEGG" id="mas:Mahau_1290"/>
<dbReference type="RefSeq" id="WP_013780914.1">
    <property type="nucleotide sequence ID" value="NC_015520.1"/>
</dbReference>
<feature type="transmembrane region" description="Helical" evidence="7">
    <location>
        <begin position="36"/>
        <end position="62"/>
    </location>
</feature>
<reference evidence="9 10" key="2">
    <citation type="journal article" date="2011" name="Stand. Genomic Sci.">
        <title>Complete genome sequence of Mahella australiensis type strain (50-1 BON).</title>
        <authorList>
            <person name="Sikorski J."/>
            <person name="Teshima H."/>
            <person name="Nolan M."/>
            <person name="Lucas S."/>
            <person name="Hammon N."/>
            <person name="Deshpande S."/>
            <person name="Cheng J.F."/>
            <person name="Pitluck S."/>
            <person name="Liolios K."/>
            <person name="Pagani I."/>
            <person name="Ivanova N."/>
            <person name="Huntemann M."/>
            <person name="Mavromatis K."/>
            <person name="Ovchinikova G."/>
            <person name="Pati A."/>
            <person name="Tapia R."/>
            <person name="Han C."/>
            <person name="Goodwin L."/>
            <person name="Chen A."/>
            <person name="Palaniappan K."/>
            <person name="Land M."/>
            <person name="Hauser L."/>
            <person name="Ngatchou-Djao O.D."/>
            <person name="Rohde M."/>
            <person name="Pukall R."/>
            <person name="Spring S."/>
            <person name="Abt B."/>
            <person name="Goker M."/>
            <person name="Detter J.C."/>
            <person name="Woyke T."/>
            <person name="Bristow J."/>
            <person name="Markowitz V."/>
            <person name="Hugenholtz P."/>
            <person name="Eisen J.A."/>
            <person name="Kyrpides N.C."/>
            <person name="Klenk H.P."/>
            <person name="Lapidus A."/>
        </authorList>
    </citation>
    <scope>NUCLEOTIDE SEQUENCE [LARGE SCALE GENOMIC DNA]</scope>
    <source>
        <strain evidence="10">DSM 15567 / CIP 107919 / 50-1 BON</strain>
    </source>
</reference>
<proteinExistence type="inferred from homology"/>